<protein>
    <recommendedName>
        <fullName evidence="3">Mu-like prophage FluMu protein gp29</fullName>
    </recommendedName>
</protein>
<dbReference type="AlphaFoldDB" id="C4K8A7"/>
<name>C4K8A7_HAMD5</name>
<sequence length="148" mass="16118">MRTSGLEGNIFIELLITKSPLMPRLLPLRTKLGLSEPAKEADLLSVSTTPAQASATNRAQGCACSNRAINRNQPDDIEVLAEEMLTDWEPQITPVTAPVMEAIKRVEDYDQLRALLPQLLDKADVKKLTESLAQAGLMAYGTGVEGQE</sequence>
<dbReference type="Proteomes" id="UP000002334">
    <property type="component" value="Chromosome"/>
</dbReference>
<reference evidence="1 2" key="1">
    <citation type="journal article" date="2009" name="Proc. Natl. Acad. Sci. U.S.A.">
        <title>Hamiltonella defensa, genome evolution of protective bacterial endosymbiont from pathogenic ancestors.</title>
        <authorList>
            <person name="Degnan P.H."/>
            <person name="Yu Y."/>
            <person name="Sisneros N."/>
            <person name="Wing R.A."/>
            <person name="Moran N.A."/>
        </authorList>
    </citation>
    <scope>NUCLEOTIDE SEQUENCE [LARGE SCALE GENOMIC DNA]</scope>
    <source>
        <strain evidence="2">5AT</strain>
    </source>
</reference>
<evidence type="ECO:0000313" key="1">
    <source>
        <dbReference type="EMBL" id="ACQ68763.1"/>
    </source>
</evidence>
<gene>
    <name evidence="1" type="ordered locus">HDEF_2217</name>
</gene>
<dbReference type="KEGG" id="hde:HDEF_2217"/>
<dbReference type="STRING" id="572265.HDEF_2217"/>
<keyword evidence="2" id="KW-1185">Reference proteome</keyword>
<dbReference type="HOGENOM" id="CLU_1756303_0_0_6"/>
<evidence type="ECO:0000313" key="2">
    <source>
        <dbReference type="Proteomes" id="UP000002334"/>
    </source>
</evidence>
<organism evidence="1 2">
    <name type="scientific">Hamiltonella defensa subsp. Acyrthosiphon pisum (strain 5AT)</name>
    <dbReference type="NCBI Taxonomy" id="572265"/>
    <lineage>
        <taxon>Bacteria</taxon>
        <taxon>Pseudomonadati</taxon>
        <taxon>Pseudomonadota</taxon>
        <taxon>Gammaproteobacteria</taxon>
        <taxon>Enterobacterales</taxon>
        <taxon>Enterobacteriaceae</taxon>
        <taxon>aphid secondary symbionts</taxon>
        <taxon>Candidatus Williamhamiltonella</taxon>
    </lineage>
</organism>
<dbReference type="EMBL" id="CP001277">
    <property type="protein sequence ID" value="ACQ68763.1"/>
    <property type="molecule type" value="Genomic_DNA"/>
</dbReference>
<accession>C4K8A7</accession>
<proteinExistence type="predicted"/>
<evidence type="ECO:0008006" key="3">
    <source>
        <dbReference type="Google" id="ProtNLM"/>
    </source>
</evidence>